<dbReference type="RefSeq" id="WP_345423689.1">
    <property type="nucleotide sequence ID" value="NZ_BAABGT010000079.1"/>
</dbReference>
<name>A0ABP8RXY9_9PSEU</name>
<dbReference type="Gene3D" id="1.20.120.450">
    <property type="entry name" value="dinb family like domain"/>
    <property type="match status" value="1"/>
</dbReference>
<dbReference type="EMBL" id="BAABGT010000079">
    <property type="protein sequence ID" value="GAA4554004.1"/>
    <property type="molecule type" value="Genomic_DNA"/>
</dbReference>
<dbReference type="SUPFAM" id="SSF109854">
    <property type="entry name" value="DinB/YfiT-like putative metalloenzymes"/>
    <property type="match status" value="1"/>
</dbReference>
<organism evidence="1 2">
    <name type="scientific">Pseudonocardia xishanensis</name>
    <dbReference type="NCBI Taxonomy" id="630995"/>
    <lineage>
        <taxon>Bacteria</taxon>
        <taxon>Bacillati</taxon>
        <taxon>Actinomycetota</taxon>
        <taxon>Actinomycetes</taxon>
        <taxon>Pseudonocardiales</taxon>
        <taxon>Pseudonocardiaceae</taxon>
        <taxon>Pseudonocardia</taxon>
    </lineage>
</organism>
<comment type="caution">
    <text evidence="1">The sequence shown here is derived from an EMBL/GenBank/DDBJ whole genome shotgun (WGS) entry which is preliminary data.</text>
</comment>
<evidence type="ECO:0000313" key="2">
    <source>
        <dbReference type="Proteomes" id="UP001501598"/>
    </source>
</evidence>
<keyword evidence="2" id="KW-1185">Reference proteome</keyword>
<protein>
    <submittedName>
        <fullName evidence="1">DinB family protein</fullName>
    </submittedName>
</protein>
<dbReference type="Proteomes" id="UP001501598">
    <property type="component" value="Unassembled WGS sequence"/>
</dbReference>
<evidence type="ECO:0000313" key="1">
    <source>
        <dbReference type="EMBL" id="GAA4554004.1"/>
    </source>
</evidence>
<proteinExistence type="predicted"/>
<sequence>MRADPTRYLQRGWEALPWKLDGLSDHQVRRPLTPTGTNLLGLVKHVALTTSGYFGEVLGRPTVLPWDSAEPNDDMWAAPGETRAEVLDWYATAVADAETALRELPLDHPAHVSWWPEPEVTLGRIAIHMTAELHRHCGHADILRELLDGAAGMLPQVANLPADFSWETYRARLQAEADRHT</sequence>
<dbReference type="InterPro" id="IPR034660">
    <property type="entry name" value="DinB/YfiT-like"/>
</dbReference>
<accession>A0ABP8RXY9</accession>
<dbReference type="InterPro" id="IPR007061">
    <property type="entry name" value="MST-like"/>
</dbReference>
<dbReference type="Pfam" id="PF04978">
    <property type="entry name" value="MST"/>
    <property type="match status" value="1"/>
</dbReference>
<reference evidence="2" key="1">
    <citation type="journal article" date="2019" name="Int. J. Syst. Evol. Microbiol.">
        <title>The Global Catalogue of Microorganisms (GCM) 10K type strain sequencing project: providing services to taxonomists for standard genome sequencing and annotation.</title>
        <authorList>
            <consortium name="The Broad Institute Genomics Platform"/>
            <consortium name="The Broad Institute Genome Sequencing Center for Infectious Disease"/>
            <person name="Wu L."/>
            <person name="Ma J."/>
        </authorList>
    </citation>
    <scope>NUCLEOTIDE SEQUENCE [LARGE SCALE GENOMIC DNA]</scope>
    <source>
        <strain evidence="2">JCM 17906</strain>
    </source>
</reference>
<gene>
    <name evidence="1" type="ORF">GCM10023175_51120</name>
</gene>